<name>A0ABQ0K0G7_9BACT</name>
<comment type="caution">
    <text evidence="2">The sequence shown here is derived from an EMBL/GenBank/DDBJ whole genome shotgun (WGS) entry which is preliminary data.</text>
</comment>
<evidence type="ECO:0000313" key="2">
    <source>
        <dbReference type="EMBL" id="GAN34200.1"/>
    </source>
</evidence>
<reference evidence="3" key="1">
    <citation type="journal article" date="2015" name="Genome Announc.">
        <title>Draft Genome Sequence of an Anaerobic Ammonium-Oxidizing Bacterium, "Candidatus Brocadia sinica".</title>
        <authorList>
            <person name="Oshiki M."/>
            <person name="Shinyako-Hata K."/>
            <person name="Satoh H."/>
            <person name="Okabe S."/>
        </authorList>
    </citation>
    <scope>NUCLEOTIDE SEQUENCE [LARGE SCALE GENOMIC DNA]</scope>
    <source>
        <strain evidence="3">JPN1</strain>
    </source>
</reference>
<dbReference type="SUPFAM" id="SSF47240">
    <property type="entry name" value="Ferritin-like"/>
    <property type="match status" value="1"/>
</dbReference>
<dbReference type="Proteomes" id="UP000032309">
    <property type="component" value="Unassembled WGS sequence"/>
</dbReference>
<dbReference type="Pfam" id="PF04945">
    <property type="entry name" value="YHS"/>
    <property type="match status" value="1"/>
</dbReference>
<dbReference type="InterPro" id="IPR011017">
    <property type="entry name" value="TRASH_dom"/>
</dbReference>
<dbReference type="InterPro" id="IPR007029">
    <property type="entry name" value="YHS_dom"/>
</dbReference>
<dbReference type="Gene3D" id="1.10.620.20">
    <property type="entry name" value="Ribonucleotide Reductase, subunit A"/>
    <property type="match status" value="1"/>
</dbReference>
<dbReference type="EMBL" id="BAFN01000001">
    <property type="protein sequence ID" value="GAN34200.1"/>
    <property type="molecule type" value="Genomic_DNA"/>
</dbReference>
<dbReference type="InterPro" id="IPR009078">
    <property type="entry name" value="Ferritin-like_SF"/>
</dbReference>
<dbReference type="InterPro" id="IPR012348">
    <property type="entry name" value="RNR-like"/>
</dbReference>
<gene>
    <name evidence="2" type="ORF">BROSI_A2736</name>
</gene>
<accession>A0ABQ0K0G7</accession>
<sequence>MRRIGYFAGVVSIAFVVMTSYVVNKAFAGSDCCGTKEVSAGEKCESKCLVCGKVIDSKSKPVKVEHNGKTFCFCCENCADTFKKDPGKCLRDEDQRQKEK</sequence>
<evidence type="ECO:0000259" key="1">
    <source>
        <dbReference type="SMART" id="SM00746"/>
    </source>
</evidence>
<proteinExistence type="predicted"/>
<feature type="domain" description="TRASH" evidence="1">
    <location>
        <begin position="48"/>
        <end position="86"/>
    </location>
</feature>
<evidence type="ECO:0000313" key="3">
    <source>
        <dbReference type="Proteomes" id="UP000032309"/>
    </source>
</evidence>
<dbReference type="SMART" id="SM00746">
    <property type="entry name" value="TRASH"/>
    <property type="match status" value="1"/>
</dbReference>
<organism evidence="2 3">
    <name type="scientific">Candidatus Brocadia sinica JPN1</name>
    <dbReference type="NCBI Taxonomy" id="1197129"/>
    <lineage>
        <taxon>Bacteria</taxon>
        <taxon>Pseudomonadati</taxon>
        <taxon>Planctomycetota</taxon>
        <taxon>Candidatus Brocadiia</taxon>
        <taxon>Candidatus Brocadiales</taxon>
        <taxon>Candidatus Brocadiaceae</taxon>
        <taxon>Candidatus Brocadia</taxon>
    </lineage>
</organism>
<keyword evidence="3" id="KW-1185">Reference proteome</keyword>
<dbReference type="RefSeq" id="WP_052564249.1">
    <property type="nucleotide sequence ID" value="NZ_BAFN01000001.1"/>
</dbReference>
<protein>
    <submittedName>
        <fullName evidence="2">Cation transporting P-type ATPase</fullName>
    </submittedName>
</protein>